<dbReference type="Pfam" id="PF00418">
    <property type="entry name" value="Tubulin-binding"/>
    <property type="match status" value="3"/>
</dbReference>
<evidence type="ECO:0000256" key="3">
    <source>
        <dbReference type="ARBA" id="ARBA00022553"/>
    </source>
</evidence>
<feature type="compositionally biased region" description="Low complexity" evidence="7">
    <location>
        <begin position="170"/>
        <end position="188"/>
    </location>
</feature>
<dbReference type="WBParaSite" id="ACAC_0000871601-mRNA-1">
    <property type="protein sequence ID" value="ACAC_0000871601-mRNA-1"/>
    <property type="gene ID" value="ACAC_0000871601"/>
</dbReference>
<keyword evidence="6" id="KW-0493">Microtubule</keyword>
<dbReference type="PROSITE" id="PS51491">
    <property type="entry name" value="TAU_MAP_2"/>
    <property type="match status" value="3"/>
</dbReference>
<proteinExistence type="predicted"/>
<dbReference type="PANTHER" id="PTHR11501">
    <property type="entry name" value="MICROTUBULE-ASSOCIATED PROTEIN"/>
    <property type="match status" value="1"/>
</dbReference>
<dbReference type="GO" id="GO:0000226">
    <property type="term" value="P:microtubule cytoskeleton organization"/>
    <property type="evidence" value="ECO:0007669"/>
    <property type="project" value="TreeGrafter"/>
</dbReference>
<evidence type="ECO:0000313" key="9">
    <source>
        <dbReference type="WBParaSite" id="ACAC_0000871601-mRNA-1"/>
    </source>
</evidence>
<organism evidence="8 9">
    <name type="scientific">Angiostrongylus cantonensis</name>
    <name type="common">Rat lungworm</name>
    <dbReference type="NCBI Taxonomy" id="6313"/>
    <lineage>
        <taxon>Eukaryota</taxon>
        <taxon>Metazoa</taxon>
        <taxon>Ecdysozoa</taxon>
        <taxon>Nematoda</taxon>
        <taxon>Chromadorea</taxon>
        <taxon>Rhabditida</taxon>
        <taxon>Rhabditina</taxon>
        <taxon>Rhabditomorpha</taxon>
        <taxon>Strongyloidea</taxon>
        <taxon>Metastrongylidae</taxon>
        <taxon>Angiostrongylus</taxon>
    </lineage>
</organism>
<keyword evidence="8" id="KW-1185">Reference proteome</keyword>
<evidence type="ECO:0000256" key="7">
    <source>
        <dbReference type="SAM" id="MobiDB-lite"/>
    </source>
</evidence>
<dbReference type="STRING" id="6313.A0A158P9W8"/>
<dbReference type="InterPro" id="IPR027324">
    <property type="entry name" value="MAP2/MAP4/Tau"/>
</dbReference>
<protein>
    <recommendedName>
        <fullName evidence="6">Microtubule-associated protein</fullName>
    </recommendedName>
</protein>
<keyword evidence="3" id="KW-0597">Phosphoprotein</keyword>
<comment type="subcellular location">
    <subcellularLocation>
        <location evidence="1 6">Cytoplasm</location>
        <location evidence="1 6">Cytoskeleton</location>
    </subcellularLocation>
</comment>
<evidence type="ECO:0000256" key="5">
    <source>
        <dbReference type="ARBA" id="ARBA00023212"/>
    </source>
</evidence>
<dbReference type="GO" id="GO:0008017">
    <property type="term" value="F:microtubule binding"/>
    <property type="evidence" value="ECO:0007669"/>
    <property type="project" value="InterPro"/>
</dbReference>
<feature type="region of interest" description="Disordered" evidence="7">
    <location>
        <begin position="166"/>
        <end position="194"/>
    </location>
</feature>
<dbReference type="GO" id="GO:0031175">
    <property type="term" value="P:neuron projection development"/>
    <property type="evidence" value="ECO:0007669"/>
    <property type="project" value="TreeGrafter"/>
</dbReference>
<dbReference type="AlphaFoldDB" id="A0A158P9W8"/>
<evidence type="ECO:0000256" key="2">
    <source>
        <dbReference type="ARBA" id="ARBA00022490"/>
    </source>
</evidence>
<reference evidence="8" key="1">
    <citation type="submission" date="2012-09" db="EMBL/GenBank/DDBJ databases">
        <authorList>
            <person name="Martin A.A."/>
        </authorList>
    </citation>
    <scope>NUCLEOTIDE SEQUENCE</scope>
</reference>
<evidence type="ECO:0000256" key="1">
    <source>
        <dbReference type="ARBA" id="ARBA00004245"/>
    </source>
</evidence>
<dbReference type="InterPro" id="IPR001084">
    <property type="entry name" value="MAP_tubulin-bd_rpt"/>
</dbReference>
<name>A0A158P9W8_ANGCA</name>
<accession>A0A158P9W8</accession>
<reference evidence="9" key="2">
    <citation type="submission" date="2016-04" db="UniProtKB">
        <authorList>
            <consortium name="WormBaseParasite"/>
        </authorList>
    </citation>
    <scope>IDENTIFICATION</scope>
</reference>
<sequence>MNQPTTPKVHRKVVTVSSKVGSFTNHKPQGGNVQIFSENRTYNVQSKIGSLNNVSHTPGGGNVRIPNMKLDFKEKATPKIDAKSDYVPLIPEKKAITQKLNWTARSKIGSLDNVKHKPAGGNVQILDQKLQWHATSKVGSRDNIGHKPGGGNVQIFDERIQYVSTDRKSNSGSLSNMSSRSRTASRTTIDVLGL</sequence>
<dbReference type="PANTHER" id="PTHR11501:SF18">
    <property type="entry name" value="MICROTUBULE-ASSOCIATED PROTEIN"/>
    <property type="match status" value="1"/>
</dbReference>
<evidence type="ECO:0000256" key="4">
    <source>
        <dbReference type="ARBA" id="ARBA00022737"/>
    </source>
</evidence>
<evidence type="ECO:0000256" key="6">
    <source>
        <dbReference type="RuleBase" id="RU000686"/>
    </source>
</evidence>
<keyword evidence="4" id="KW-0677">Repeat</keyword>
<dbReference type="GO" id="GO:0005874">
    <property type="term" value="C:microtubule"/>
    <property type="evidence" value="ECO:0007669"/>
    <property type="project" value="UniProtKB-KW"/>
</dbReference>
<keyword evidence="2 6" id="KW-0963">Cytoplasm</keyword>
<evidence type="ECO:0000313" key="8">
    <source>
        <dbReference type="Proteomes" id="UP000035642"/>
    </source>
</evidence>
<dbReference type="Proteomes" id="UP000035642">
    <property type="component" value="Unassembled WGS sequence"/>
</dbReference>
<dbReference type="GO" id="GO:0043005">
    <property type="term" value="C:neuron projection"/>
    <property type="evidence" value="ECO:0007669"/>
    <property type="project" value="TreeGrafter"/>
</dbReference>
<keyword evidence="5 6" id="KW-0206">Cytoskeleton</keyword>
<dbReference type="PROSITE" id="PS00229">
    <property type="entry name" value="TAU_MAP_1"/>
    <property type="match status" value="3"/>
</dbReference>